<evidence type="ECO:0000256" key="9">
    <source>
        <dbReference type="ARBA" id="ARBA00023316"/>
    </source>
</evidence>
<comment type="subcellular location">
    <subcellularLocation>
        <location evidence="1">Cytoplasm</location>
    </subcellularLocation>
</comment>
<dbReference type="InterPro" id="IPR000291">
    <property type="entry name" value="D-Ala_lig_Van_CS"/>
</dbReference>
<evidence type="ECO:0000256" key="1">
    <source>
        <dbReference type="ARBA" id="ARBA00004496"/>
    </source>
</evidence>
<keyword evidence="6" id="KW-0067">ATP-binding</keyword>
<evidence type="ECO:0000256" key="7">
    <source>
        <dbReference type="ARBA" id="ARBA00022960"/>
    </source>
</evidence>
<evidence type="ECO:0000256" key="4">
    <source>
        <dbReference type="ARBA" id="ARBA00022598"/>
    </source>
</evidence>
<dbReference type="InterPro" id="IPR011095">
    <property type="entry name" value="Dala_Dala_lig_C"/>
</dbReference>
<dbReference type="InterPro" id="IPR016185">
    <property type="entry name" value="PreATP-grasp_dom_sf"/>
</dbReference>
<reference evidence="11" key="1">
    <citation type="submission" date="2019-08" db="EMBL/GenBank/DDBJ databases">
        <authorList>
            <person name="Kucharzyk K."/>
            <person name="Murdoch R.W."/>
            <person name="Higgins S."/>
            <person name="Loffler F."/>
        </authorList>
    </citation>
    <scope>NUCLEOTIDE SEQUENCE</scope>
</reference>
<dbReference type="GO" id="GO:0005524">
    <property type="term" value="F:ATP binding"/>
    <property type="evidence" value="ECO:0007669"/>
    <property type="project" value="UniProtKB-KW"/>
</dbReference>
<gene>
    <name evidence="11" type="primary">ddlA_5</name>
    <name evidence="11" type="ORF">SDC9_89939</name>
</gene>
<dbReference type="InterPro" id="IPR013815">
    <property type="entry name" value="ATP_grasp_subdomain_1"/>
</dbReference>
<dbReference type="SUPFAM" id="SSF52440">
    <property type="entry name" value="PreATP-grasp domain"/>
    <property type="match status" value="1"/>
</dbReference>
<feature type="domain" description="ATP-grasp" evidence="10">
    <location>
        <begin position="124"/>
        <end position="333"/>
    </location>
</feature>
<dbReference type="EMBL" id="VSSQ01010037">
    <property type="protein sequence ID" value="MPM43266.1"/>
    <property type="molecule type" value="Genomic_DNA"/>
</dbReference>
<keyword evidence="9" id="KW-0961">Cell wall biogenesis/degradation</keyword>
<keyword evidence="4 11" id="KW-0436">Ligase</keyword>
<dbReference type="GO" id="GO:0008360">
    <property type="term" value="P:regulation of cell shape"/>
    <property type="evidence" value="ECO:0007669"/>
    <property type="project" value="UniProtKB-KW"/>
</dbReference>
<protein>
    <submittedName>
        <fullName evidence="11">D-alanine--D-alanine ligase A</fullName>
        <ecNumber evidence="11">6.3.2.4</ecNumber>
    </submittedName>
</protein>
<dbReference type="PANTHER" id="PTHR23132">
    <property type="entry name" value="D-ALANINE--D-ALANINE LIGASE"/>
    <property type="match status" value="1"/>
</dbReference>
<comment type="similarity">
    <text evidence="2">Belongs to the D-alanine--D-alanine ligase family.</text>
</comment>
<keyword evidence="7" id="KW-0133">Cell shape</keyword>
<keyword evidence="3" id="KW-0963">Cytoplasm</keyword>
<dbReference type="Pfam" id="PF07478">
    <property type="entry name" value="Dala_Dala_lig_C"/>
    <property type="match status" value="1"/>
</dbReference>
<keyword evidence="8" id="KW-0573">Peptidoglycan synthesis</keyword>
<dbReference type="GO" id="GO:0046872">
    <property type="term" value="F:metal ion binding"/>
    <property type="evidence" value="ECO:0007669"/>
    <property type="project" value="InterPro"/>
</dbReference>
<evidence type="ECO:0000256" key="5">
    <source>
        <dbReference type="ARBA" id="ARBA00022741"/>
    </source>
</evidence>
<dbReference type="PROSITE" id="PS50975">
    <property type="entry name" value="ATP_GRASP"/>
    <property type="match status" value="1"/>
</dbReference>
<evidence type="ECO:0000256" key="8">
    <source>
        <dbReference type="ARBA" id="ARBA00022984"/>
    </source>
</evidence>
<dbReference type="GO" id="GO:0009252">
    <property type="term" value="P:peptidoglycan biosynthetic process"/>
    <property type="evidence" value="ECO:0007669"/>
    <property type="project" value="UniProtKB-KW"/>
</dbReference>
<evidence type="ECO:0000313" key="11">
    <source>
        <dbReference type="EMBL" id="MPM43266.1"/>
    </source>
</evidence>
<dbReference type="EC" id="6.3.2.4" evidence="11"/>
<dbReference type="Gene3D" id="3.40.50.20">
    <property type="match status" value="1"/>
</dbReference>
<evidence type="ECO:0000256" key="2">
    <source>
        <dbReference type="ARBA" id="ARBA00010871"/>
    </source>
</evidence>
<dbReference type="AlphaFoldDB" id="A0A644ZR78"/>
<dbReference type="InterPro" id="IPR011761">
    <property type="entry name" value="ATP-grasp"/>
</dbReference>
<dbReference type="PANTHER" id="PTHR23132:SF23">
    <property type="entry name" value="D-ALANINE--D-ALANINE LIGASE B"/>
    <property type="match status" value="1"/>
</dbReference>
<dbReference type="SUPFAM" id="SSF56059">
    <property type="entry name" value="Glutathione synthetase ATP-binding domain-like"/>
    <property type="match status" value="1"/>
</dbReference>
<dbReference type="GO" id="GO:0071555">
    <property type="term" value="P:cell wall organization"/>
    <property type="evidence" value="ECO:0007669"/>
    <property type="project" value="UniProtKB-KW"/>
</dbReference>
<organism evidence="11">
    <name type="scientific">bioreactor metagenome</name>
    <dbReference type="NCBI Taxonomy" id="1076179"/>
    <lineage>
        <taxon>unclassified sequences</taxon>
        <taxon>metagenomes</taxon>
        <taxon>ecological metagenomes</taxon>
    </lineage>
</organism>
<dbReference type="Gene3D" id="3.30.470.20">
    <property type="entry name" value="ATP-grasp fold, B domain"/>
    <property type="match status" value="1"/>
</dbReference>
<dbReference type="PROSITE" id="PS00844">
    <property type="entry name" value="DALA_DALA_LIGASE_2"/>
    <property type="match status" value="1"/>
</dbReference>
<dbReference type="GO" id="GO:0005737">
    <property type="term" value="C:cytoplasm"/>
    <property type="evidence" value="ECO:0007669"/>
    <property type="project" value="UniProtKB-SubCell"/>
</dbReference>
<evidence type="ECO:0000259" key="10">
    <source>
        <dbReference type="PROSITE" id="PS50975"/>
    </source>
</evidence>
<evidence type="ECO:0000256" key="3">
    <source>
        <dbReference type="ARBA" id="ARBA00022490"/>
    </source>
</evidence>
<name>A0A644ZR78_9ZZZZ</name>
<keyword evidence="5" id="KW-0547">Nucleotide-binding</keyword>
<sequence>MEERDDDVPLIKGKYVVGIVYNLKKGIKSKAVDDEAEYDSIDTVNAIKKALESDRIEVVLLEADNGIFSKLLSTPVDIVFNIAEGIMGRGREAQVPALMNMLKIPFTGSDETTLCLALDKALTKRLLTTYHIKTPHYLLVKADDFHVPNKLSYPLIVKPNAEGSSKGVSDTSIVESYQELVELISRNNALYHSDMLVEEYIHGREFTVGILGNKDEVHVFAPMEIVYHRNTQGNYRVYSYGVKQDYKSYVTYECPSKIDKRVEEKMIADARRIYDILGCRDFARVDFRVSADNEVYFIEINPLPGLAPSYSDYPMLAAFCGMDYQTLVKNILKSGAKRYNLQLLSEDQ</sequence>
<dbReference type="GO" id="GO:0008716">
    <property type="term" value="F:D-alanine-D-alanine ligase activity"/>
    <property type="evidence" value="ECO:0007669"/>
    <property type="project" value="UniProtKB-EC"/>
</dbReference>
<proteinExistence type="inferred from homology"/>
<dbReference type="Gene3D" id="3.30.1490.20">
    <property type="entry name" value="ATP-grasp fold, A domain"/>
    <property type="match status" value="1"/>
</dbReference>
<accession>A0A644ZR78</accession>
<comment type="caution">
    <text evidence="11">The sequence shown here is derived from an EMBL/GenBank/DDBJ whole genome shotgun (WGS) entry which is preliminary data.</text>
</comment>
<evidence type="ECO:0000256" key="6">
    <source>
        <dbReference type="ARBA" id="ARBA00022840"/>
    </source>
</evidence>